<dbReference type="InterPro" id="IPR010982">
    <property type="entry name" value="Lambda_DNA-bd_dom_sf"/>
</dbReference>
<keyword evidence="9" id="KW-1185">Reference proteome</keyword>
<dbReference type="SUPFAM" id="SSF48452">
    <property type="entry name" value="TPR-like"/>
    <property type="match status" value="3"/>
</dbReference>
<evidence type="ECO:0000256" key="3">
    <source>
        <dbReference type="ARBA" id="ARBA00022737"/>
    </source>
</evidence>
<dbReference type="Pfam" id="PF01381">
    <property type="entry name" value="HTH_3"/>
    <property type="match status" value="1"/>
</dbReference>
<evidence type="ECO:0000256" key="2">
    <source>
        <dbReference type="ARBA" id="ARBA00022490"/>
    </source>
</evidence>
<dbReference type="KEGG" id="kyr:CVV65_11040"/>
<evidence type="ECO:0000259" key="7">
    <source>
        <dbReference type="PROSITE" id="PS50943"/>
    </source>
</evidence>
<dbReference type="PROSITE" id="PS50943">
    <property type="entry name" value="HTH_CROC1"/>
    <property type="match status" value="1"/>
</dbReference>
<dbReference type="AlphaFoldDB" id="A0A2K8N7T0"/>
<dbReference type="Proteomes" id="UP000231932">
    <property type="component" value="Chromosome"/>
</dbReference>
<reference evidence="9" key="1">
    <citation type="submission" date="2017-11" db="EMBL/GenBank/DDBJ databases">
        <title>Complete Genome Sequence of Kyrpidia sp. Strain EA-1, a thermophilic, hydrogen-oxidizing Bacterium, isolated from the Azores.</title>
        <authorList>
            <person name="Reiner J.E."/>
            <person name="Lapp C.J."/>
            <person name="Bunk B."/>
            <person name="Gescher J."/>
        </authorList>
    </citation>
    <scope>NUCLEOTIDE SEQUENCE [LARGE SCALE GENOMIC DNA]</scope>
    <source>
        <strain evidence="9">EA-1</strain>
    </source>
</reference>
<dbReference type="CDD" id="cd00093">
    <property type="entry name" value="HTH_XRE"/>
    <property type="match status" value="1"/>
</dbReference>
<dbReference type="InterPro" id="IPR051476">
    <property type="entry name" value="Bac_ResReg_Asp_Phosphatase"/>
</dbReference>
<dbReference type="GO" id="GO:0003677">
    <property type="term" value="F:DNA binding"/>
    <property type="evidence" value="ECO:0007669"/>
    <property type="project" value="InterPro"/>
</dbReference>
<dbReference type="SMART" id="SM00028">
    <property type="entry name" value="TPR"/>
    <property type="match status" value="7"/>
</dbReference>
<feature type="region of interest" description="Disordered" evidence="6">
    <location>
        <begin position="18"/>
        <end position="41"/>
    </location>
</feature>
<dbReference type="InterPro" id="IPR011990">
    <property type="entry name" value="TPR-like_helical_dom_sf"/>
</dbReference>
<proteinExistence type="inferred from homology"/>
<dbReference type="Pfam" id="PF14559">
    <property type="entry name" value="TPR_19"/>
    <property type="match status" value="1"/>
</dbReference>
<dbReference type="InterPro" id="IPR001387">
    <property type="entry name" value="Cro/C1-type_HTH"/>
</dbReference>
<feature type="domain" description="HTH cro/C1-type" evidence="7">
    <location>
        <begin position="47"/>
        <end position="100"/>
    </location>
</feature>
<organism evidence="8 9">
    <name type="scientific">Kyrpidia spormannii</name>
    <dbReference type="NCBI Taxonomy" id="2055160"/>
    <lineage>
        <taxon>Bacteria</taxon>
        <taxon>Bacillati</taxon>
        <taxon>Bacillota</taxon>
        <taxon>Bacilli</taxon>
        <taxon>Bacillales</taxon>
        <taxon>Alicyclobacillaceae</taxon>
        <taxon>Kyrpidia</taxon>
    </lineage>
</organism>
<sequence>MCVPRFYKCGQCNGVGGVSVSGNRTGGRPQPDRTRTENPTGSLGWKIREARRARGLTQQSLAEGIVTVSMVSQIESDKAMPSYRVLRALAERLALPLEHFLSDVAQQTRQNALYKLAKGKMEAGMAQEAAPILQDLLQQEPLYVPAWKLQVDLAECYVRTEQWEQAEELLEKLVEGLDGEADPQVMVQCLDRLARARLQLRRVSLAIYHWEKACERMGEEADLYGTLFSEVYYHLGMAYARVGRLEDAGRVLAKAFVSIQKDPAKVGKVALQLAEVLHAMGEDKKACQYAERAMRLFEDARQRKLYLDIKARYARYYGYLGKVADSMFMLRECAEEYRNAGHRDEWVETLEQIALLSLQSGRPEEAKTICRQALESAEPDSGQEARIRYLLSRILREVGDLEGTVVELEKAVAIWQTLGDEERLSEAYPDLVELYRKRGDYVRAEAALRHGLTTIRHYRQLFLEMG</sequence>
<dbReference type="PANTHER" id="PTHR46630:SF1">
    <property type="entry name" value="TETRATRICOPEPTIDE REPEAT PROTEIN 29"/>
    <property type="match status" value="1"/>
</dbReference>
<evidence type="ECO:0000313" key="9">
    <source>
        <dbReference type="Proteomes" id="UP000231932"/>
    </source>
</evidence>
<dbReference type="SMART" id="SM00530">
    <property type="entry name" value="HTH_XRE"/>
    <property type="match status" value="1"/>
</dbReference>
<gene>
    <name evidence="8" type="ORF">CVV65_11040</name>
</gene>
<dbReference type="GO" id="GO:0005737">
    <property type="term" value="C:cytoplasm"/>
    <property type="evidence" value="ECO:0007669"/>
    <property type="project" value="UniProtKB-SubCell"/>
</dbReference>
<evidence type="ECO:0000256" key="5">
    <source>
        <dbReference type="ARBA" id="ARBA00038253"/>
    </source>
</evidence>
<dbReference type="Gene3D" id="1.10.260.40">
    <property type="entry name" value="lambda repressor-like DNA-binding domains"/>
    <property type="match status" value="1"/>
</dbReference>
<comment type="subcellular location">
    <subcellularLocation>
        <location evidence="1">Cytoplasm</location>
    </subcellularLocation>
</comment>
<keyword evidence="3" id="KW-0677">Repeat</keyword>
<evidence type="ECO:0000256" key="1">
    <source>
        <dbReference type="ARBA" id="ARBA00004496"/>
    </source>
</evidence>
<name>A0A2K8N7T0_9BACL</name>
<evidence type="ECO:0000313" key="8">
    <source>
        <dbReference type="EMBL" id="ATY85394.1"/>
    </source>
</evidence>
<dbReference type="Pfam" id="PF13181">
    <property type="entry name" value="TPR_8"/>
    <property type="match status" value="2"/>
</dbReference>
<dbReference type="OrthoDB" id="2470999at2"/>
<dbReference type="InterPro" id="IPR019734">
    <property type="entry name" value="TPR_rpt"/>
</dbReference>
<dbReference type="Gene3D" id="1.25.40.10">
    <property type="entry name" value="Tetratricopeptide repeat domain"/>
    <property type="match status" value="3"/>
</dbReference>
<dbReference type="PANTHER" id="PTHR46630">
    <property type="entry name" value="TETRATRICOPEPTIDE REPEAT PROTEIN 29"/>
    <property type="match status" value="1"/>
</dbReference>
<keyword evidence="2" id="KW-0963">Cytoplasm</keyword>
<dbReference type="SUPFAM" id="SSF47413">
    <property type="entry name" value="lambda repressor-like DNA-binding domains"/>
    <property type="match status" value="1"/>
</dbReference>
<evidence type="ECO:0000256" key="4">
    <source>
        <dbReference type="ARBA" id="ARBA00022803"/>
    </source>
</evidence>
<keyword evidence="4" id="KW-0802">TPR repeat</keyword>
<protein>
    <recommendedName>
        <fullName evidence="7">HTH cro/C1-type domain-containing protein</fullName>
    </recommendedName>
</protein>
<comment type="similarity">
    <text evidence="5">Belongs to the Rap family.</text>
</comment>
<accession>A0A2K8N7T0</accession>
<dbReference type="EMBL" id="CP024955">
    <property type="protein sequence ID" value="ATY85394.1"/>
    <property type="molecule type" value="Genomic_DNA"/>
</dbReference>
<evidence type="ECO:0000256" key="6">
    <source>
        <dbReference type="SAM" id="MobiDB-lite"/>
    </source>
</evidence>